<keyword evidence="1" id="KW-1133">Transmembrane helix</keyword>
<protein>
    <submittedName>
        <fullName evidence="2">Uncharacterized protein</fullName>
    </submittedName>
</protein>
<keyword evidence="3" id="KW-1185">Reference proteome</keyword>
<dbReference type="CDD" id="cd12087">
    <property type="entry name" value="TM_EGFR-like"/>
    <property type="match status" value="1"/>
</dbReference>
<proteinExistence type="predicted"/>
<organism evidence="2 3">
    <name type="scientific">Strigamia maritima</name>
    <name type="common">European centipede</name>
    <name type="synonym">Geophilus maritimus</name>
    <dbReference type="NCBI Taxonomy" id="126957"/>
    <lineage>
        <taxon>Eukaryota</taxon>
        <taxon>Metazoa</taxon>
        <taxon>Ecdysozoa</taxon>
        <taxon>Arthropoda</taxon>
        <taxon>Myriapoda</taxon>
        <taxon>Chilopoda</taxon>
        <taxon>Pleurostigmophora</taxon>
        <taxon>Geophilomorpha</taxon>
        <taxon>Linotaeniidae</taxon>
        <taxon>Strigamia</taxon>
    </lineage>
</organism>
<dbReference type="HOGENOM" id="CLU_1604793_0_0_1"/>
<reference evidence="2" key="2">
    <citation type="submission" date="2015-02" db="UniProtKB">
        <authorList>
            <consortium name="EnsemblMetazoa"/>
        </authorList>
    </citation>
    <scope>IDENTIFICATION</scope>
</reference>
<reference evidence="3" key="1">
    <citation type="submission" date="2011-05" db="EMBL/GenBank/DDBJ databases">
        <authorList>
            <person name="Richards S.R."/>
            <person name="Qu J."/>
            <person name="Jiang H."/>
            <person name="Jhangiani S.N."/>
            <person name="Agravi P."/>
            <person name="Goodspeed R."/>
            <person name="Gross S."/>
            <person name="Mandapat C."/>
            <person name="Jackson L."/>
            <person name="Mathew T."/>
            <person name="Pu L."/>
            <person name="Thornton R."/>
            <person name="Saada N."/>
            <person name="Wilczek-Boney K.B."/>
            <person name="Lee S."/>
            <person name="Kovar C."/>
            <person name="Wu Y."/>
            <person name="Scherer S.E."/>
            <person name="Worley K.C."/>
            <person name="Muzny D.M."/>
            <person name="Gibbs R."/>
        </authorList>
    </citation>
    <scope>NUCLEOTIDE SEQUENCE</scope>
    <source>
        <strain evidence="3">Brora</strain>
    </source>
</reference>
<name>T1J8X0_STRMM</name>
<keyword evidence="1" id="KW-0812">Transmembrane</keyword>
<evidence type="ECO:0000313" key="3">
    <source>
        <dbReference type="Proteomes" id="UP000014500"/>
    </source>
</evidence>
<dbReference type="Proteomes" id="UP000014500">
    <property type="component" value="Unassembled WGS sequence"/>
</dbReference>
<sequence>MLLFHKPVFQAKMLEFDTESQTGDRSTRKIMKTVAIAAIVIFVLIIVALSAVTAIVLYRHDEFTKDAKTKPLKFDKNDVEAKWARKNKECVGKPPGIPKICMTWNWNEKEYKIGTVISYFCHNDLTVPESTSKIVRRTKCNEKNRWIIIEDTTDSCSKQDIQIIQY</sequence>
<dbReference type="EnsemblMetazoa" id="SMAR010160-RA">
    <property type="protein sequence ID" value="SMAR010160-PA"/>
    <property type="gene ID" value="SMAR010160"/>
</dbReference>
<dbReference type="EMBL" id="JH431968">
    <property type="status" value="NOT_ANNOTATED_CDS"/>
    <property type="molecule type" value="Genomic_DNA"/>
</dbReference>
<keyword evidence="1" id="KW-0472">Membrane</keyword>
<evidence type="ECO:0000313" key="2">
    <source>
        <dbReference type="EnsemblMetazoa" id="SMAR010160-PA"/>
    </source>
</evidence>
<accession>T1J8X0</accession>
<feature type="transmembrane region" description="Helical" evidence="1">
    <location>
        <begin position="34"/>
        <end position="58"/>
    </location>
</feature>
<dbReference type="AlphaFoldDB" id="T1J8X0"/>
<evidence type="ECO:0000256" key="1">
    <source>
        <dbReference type="SAM" id="Phobius"/>
    </source>
</evidence>